<dbReference type="RefSeq" id="WP_203778273.1">
    <property type="nucleotide sequence ID" value="NZ_BAAABO010000051.1"/>
</dbReference>
<gene>
    <name evidence="2" type="ORF">Ade02nite_96960</name>
</gene>
<evidence type="ECO:0000256" key="1">
    <source>
        <dbReference type="SAM" id="MobiDB-lite"/>
    </source>
</evidence>
<accession>A0ABQ3YMA4</accession>
<feature type="region of interest" description="Disordered" evidence="1">
    <location>
        <begin position="1"/>
        <end position="25"/>
    </location>
</feature>
<protein>
    <submittedName>
        <fullName evidence="2">Uncharacterized protein</fullName>
    </submittedName>
</protein>
<reference evidence="2 3" key="1">
    <citation type="submission" date="2021-01" db="EMBL/GenBank/DDBJ databases">
        <title>Whole genome shotgun sequence of Actinoplanes deccanensis NBRC 13994.</title>
        <authorList>
            <person name="Komaki H."/>
            <person name="Tamura T."/>
        </authorList>
    </citation>
    <scope>NUCLEOTIDE SEQUENCE [LARGE SCALE GENOMIC DNA]</scope>
    <source>
        <strain evidence="2 3">NBRC 13994</strain>
    </source>
</reference>
<evidence type="ECO:0000313" key="3">
    <source>
        <dbReference type="Proteomes" id="UP000609879"/>
    </source>
</evidence>
<dbReference type="InterPro" id="IPR046030">
    <property type="entry name" value="DUF5988"/>
</dbReference>
<organism evidence="2 3">
    <name type="scientific">Paractinoplanes deccanensis</name>
    <dbReference type="NCBI Taxonomy" id="113561"/>
    <lineage>
        <taxon>Bacteria</taxon>
        <taxon>Bacillati</taxon>
        <taxon>Actinomycetota</taxon>
        <taxon>Actinomycetes</taxon>
        <taxon>Micromonosporales</taxon>
        <taxon>Micromonosporaceae</taxon>
        <taxon>Paractinoplanes</taxon>
    </lineage>
</organism>
<evidence type="ECO:0000313" key="2">
    <source>
        <dbReference type="EMBL" id="GID81055.1"/>
    </source>
</evidence>
<dbReference type="Proteomes" id="UP000609879">
    <property type="component" value="Unassembled WGS sequence"/>
</dbReference>
<keyword evidence="3" id="KW-1185">Reference proteome</keyword>
<name>A0ABQ3YMA4_9ACTN</name>
<dbReference type="Pfam" id="PF19450">
    <property type="entry name" value="DUF5988"/>
    <property type="match status" value="1"/>
</dbReference>
<sequence>MDNSAGSATGTFDIILEGGPESLPTDVRRQRVDNLADTVKVSHYGGYEHFGRADGESPADGPVPFRWIRRTRIAE</sequence>
<comment type="caution">
    <text evidence="2">The sequence shown here is derived from an EMBL/GenBank/DDBJ whole genome shotgun (WGS) entry which is preliminary data.</text>
</comment>
<proteinExistence type="predicted"/>
<dbReference type="EMBL" id="BOMI01000229">
    <property type="protein sequence ID" value="GID81055.1"/>
    <property type="molecule type" value="Genomic_DNA"/>
</dbReference>
<feature type="compositionally biased region" description="Polar residues" evidence="1">
    <location>
        <begin position="1"/>
        <end position="10"/>
    </location>
</feature>